<dbReference type="Proteomes" id="UP000885738">
    <property type="component" value="Unassembled WGS sequence"/>
</dbReference>
<dbReference type="PANTHER" id="PTHR40278">
    <property type="entry name" value="DNA UTILIZATION PROTEIN HOFN"/>
    <property type="match status" value="1"/>
</dbReference>
<accession>A0A7C1W1Y3</accession>
<name>A0A7C1W1Y3_DESA2</name>
<keyword evidence="1" id="KW-0175">Coiled coil</keyword>
<reference evidence="3" key="1">
    <citation type="journal article" date="2020" name="mSystems">
        <title>Genome- and Community-Level Interaction Insights into Carbon Utilization and Element Cycling Functions of Hydrothermarchaeota in Hydrothermal Sediment.</title>
        <authorList>
            <person name="Zhou Z."/>
            <person name="Liu Y."/>
            <person name="Xu W."/>
            <person name="Pan J."/>
            <person name="Luo Z.H."/>
            <person name="Li M."/>
        </authorList>
    </citation>
    <scope>NUCLEOTIDE SEQUENCE [LARGE SCALE GENOMIC DNA]</scope>
    <source>
        <strain evidence="3">HyVt-389</strain>
    </source>
</reference>
<sequence>MNIINLKYPKHIIIALLKENSTEVVRLKKRPWQKWEIFKNETFEASWPEVIPEVIEGVERKKTAILLLVLRDRYQAHQETYPKTVGEHLEDAVRYDLDEIFLSGEDNTNFILGKPIETQDNVVVPIFSQTKEQYQLLTQNLEGFLQVCILPAAQFYPYLGDEVKDSIVLSPLNHKRFEVAVCADGSLRDVFILEEDNIDYFKTYITSIGIENIVCIGSKAPDFLKGLKIKFLSIDSALLKRVGAYIAKQEVIKGWPQDLPLKPSKIVLGYILLAILVGIYAIYPIFLSFEHKHLIKQFQLVSQELQKTEKEWRPIERIQKEVEELKAFNNKLEHVKQEVVSPLKVLKILTETTPNDTWISYFDLKKKTIIIRGESGSVVNFLETISKVPAFQEVKLLSPVRKKAKTQKELFNIQIKLK</sequence>
<feature type="coiled-coil region" evidence="1">
    <location>
        <begin position="291"/>
        <end position="338"/>
    </location>
</feature>
<proteinExistence type="predicted"/>
<comment type="caution">
    <text evidence="3">The sequence shown here is derived from an EMBL/GenBank/DDBJ whole genome shotgun (WGS) entry which is preliminary data.</text>
</comment>
<evidence type="ECO:0008006" key="4">
    <source>
        <dbReference type="Google" id="ProtNLM"/>
    </source>
</evidence>
<dbReference type="InterPro" id="IPR007813">
    <property type="entry name" value="PilN"/>
</dbReference>
<evidence type="ECO:0000256" key="2">
    <source>
        <dbReference type="SAM" id="Phobius"/>
    </source>
</evidence>
<dbReference type="InterPro" id="IPR052534">
    <property type="entry name" value="Extracell_DNA_Util/SecSys_Comp"/>
</dbReference>
<evidence type="ECO:0000313" key="3">
    <source>
        <dbReference type="EMBL" id="HEC68158.1"/>
    </source>
</evidence>
<evidence type="ECO:0000256" key="1">
    <source>
        <dbReference type="SAM" id="Coils"/>
    </source>
</evidence>
<organism evidence="3">
    <name type="scientific">Desulfofervidus auxilii</name>
    <dbReference type="NCBI Taxonomy" id="1621989"/>
    <lineage>
        <taxon>Bacteria</taxon>
        <taxon>Pseudomonadati</taxon>
        <taxon>Thermodesulfobacteriota</taxon>
        <taxon>Candidatus Desulfofervidia</taxon>
        <taxon>Candidatus Desulfofervidales</taxon>
        <taxon>Candidatus Desulfofervidaceae</taxon>
        <taxon>Candidatus Desulfofervidus</taxon>
    </lineage>
</organism>
<keyword evidence="2" id="KW-0812">Transmembrane</keyword>
<protein>
    <recommendedName>
        <fullName evidence="4">GspL periplasmic domain-containing protein</fullName>
    </recommendedName>
</protein>
<dbReference type="PANTHER" id="PTHR40278:SF1">
    <property type="entry name" value="DNA UTILIZATION PROTEIN HOFN"/>
    <property type="match status" value="1"/>
</dbReference>
<gene>
    <name evidence="3" type="ORF">ENI35_05040</name>
</gene>
<keyword evidence="2" id="KW-1133">Transmembrane helix</keyword>
<dbReference type="AlphaFoldDB" id="A0A7C1W1Y3"/>
<feature type="transmembrane region" description="Helical" evidence="2">
    <location>
        <begin position="267"/>
        <end position="289"/>
    </location>
</feature>
<keyword evidence="2" id="KW-0472">Membrane</keyword>
<dbReference type="EMBL" id="DRIH01000176">
    <property type="protein sequence ID" value="HEC68158.1"/>
    <property type="molecule type" value="Genomic_DNA"/>
</dbReference>
<dbReference type="Pfam" id="PF05137">
    <property type="entry name" value="PilN"/>
    <property type="match status" value="1"/>
</dbReference>